<evidence type="ECO:0000313" key="2">
    <source>
        <dbReference type="Proteomes" id="UP001386955"/>
    </source>
</evidence>
<keyword evidence="2" id="KW-1185">Reference proteome</keyword>
<name>A0AAN9SHE8_PSOTE</name>
<comment type="caution">
    <text evidence="1">The sequence shown here is derived from an EMBL/GenBank/DDBJ whole genome shotgun (WGS) entry which is preliminary data.</text>
</comment>
<proteinExistence type="predicted"/>
<sequence>MFDKIREESIGDLMVAPSLKIIVIEIGTGSLVATMKKRQCVEIGENPGEDLTLVRTSEKLTKDKVHCLEVEIEKQKFDITSEFVEGFKTAQQAETLFPDAYFSLMPQIVSNKISRTRHSSIFMVARFSSMLDALTKSIKGALLLSVD</sequence>
<reference evidence="1 2" key="1">
    <citation type="submission" date="2024-01" db="EMBL/GenBank/DDBJ databases">
        <title>The genomes of 5 underutilized Papilionoideae crops provide insights into root nodulation and disease resistanc.</title>
        <authorList>
            <person name="Jiang F."/>
        </authorList>
    </citation>
    <scope>NUCLEOTIDE SEQUENCE [LARGE SCALE GENOMIC DNA]</scope>
    <source>
        <strain evidence="1">DUOXIRENSHENG_FW03</strain>
        <tissue evidence="1">Leaves</tissue>
    </source>
</reference>
<gene>
    <name evidence="1" type="ORF">VNO78_17911</name>
</gene>
<evidence type="ECO:0000313" key="1">
    <source>
        <dbReference type="EMBL" id="KAK7396753.1"/>
    </source>
</evidence>
<organism evidence="1 2">
    <name type="scientific">Psophocarpus tetragonolobus</name>
    <name type="common">Winged bean</name>
    <name type="synonym">Dolichos tetragonolobus</name>
    <dbReference type="NCBI Taxonomy" id="3891"/>
    <lineage>
        <taxon>Eukaryota</taxon>
        <taxon>Viridiplantae</taxon>
        <taxon>Streptophyta</taxon>
        <taxon>Embryophyta</taxon>
        <taxon>Tracheophyta</taxon>
        <taxon>Spermatophyta</taxon>
        <taxon>Magnoliopsida</taxon>
        <taxon>eudicotyledons</taxon>
        <taxon>Gunneridae</taxon>
        <taxon>Pentapetalae</taxon>
        <taxon>rosids</taxon>
        <taxon>fabids</taxon>
        <taxon>Fabales</taxon>
        <taxon>Fabaceae</taxon>
        <taxon>Papilionoideae</taxon>
        <taxon>50 kb inversion clade</taxon>
        <taxon>NPAAA clade</taxon>
        <taxon>indigoferoid/millettioid clade</taxon>
        <taxon>Phaseoleae</taxon>
        <taxon>Psophocarpus</taxon>
    </lineage>
</organism>
<dbReference type="Proteomes" id="UP001386955">
    <property type="component" value="Unassembled WGS sequence"/>
</dbReference>
<dbReference type="EMBL" id="JAYMYS010000004">
    <property type="protein sequence ID" value="KAK7396753.1"/>
    <property type="molecule type" value="Genomic_DNA"/>
</dbReference>
<accession>A0AAN9SHE8</accession>
<dbReference type="AlphaFoldDB" id="A0AAN9SHE8"/>
<protein>
    <submittedName>
        <fullName evidence="1">Uncharacterized protein</fullName>
    </submittedName>
</protein>